<name>A0ABQ1W4B9_9BACL</name>
<keyword evidence="3" id="KW-1185">Reference proteome</keyword>
<proteinExistence type="predicted"/>
<reference evidence="3" key="1">
    <citation type="journal article" date="2019" name="Int. J. Syst. Evol. Microbiol.">
        <title>The Global Catalogue of Microorganisms (GCM) 10K type strain sequencing project: providing services to taxonomists for standard genome sequencing and annotation.</title>
        <authorList>
            <consortium name="The Broad Institute Genomics Platform"/>
            <consortium name="The Broad Institute Genome Sequencing Center for Infectious Disease"/>
            <person name="Wu L."/>
            <person name="Ma J."/>
        </authorList>
    </citation>
    <scope>NUCLEOTIDE SEQUENCE [LARGE SCALE GENOMIC DNA]</scope>
    <source>
        <strain evidence="3">CGMCC 1.15420</strain>
    </source>
</reference>
<dbReference type="SUPFAM" id="SSF46785">
    <property type="entry name" value="Winged helix' DNA-binding domain"/>
    <property type="match status" value="1"/>
</dbReference>
<accession>A0ABQ1W4B9</accession>
<evidence type="ECO:0000256" key="1">
    <source>
        <dbReference type="ARBA" id="ARBA00023125"/>
    </source>
</evidence>
<organism evidence="2 3">
    <name type="scientific">Paenibacillus aceti</name>
    <dbReference type="NCBI Taxonomy" id="1820010"/>
    <lineage>
        <taxon>Bacteria</taxon>
        <taxon>Bacillati</taxon>
        <taxon>Bacillota</taxon>
        <taxon>Bacilli</taxon>
        <taxon>Bacillales</taxon>
        <taxon>Paenibacillaceae</taxon>
        <taxon>Paenibacillus</taxon>
    </lineage>
</organism>
<dbReference type="InterPro" id="IPR011991">
    <property type="entry name" value="ArsR-like_HTH"/>
</dbReference>
<dbReference type="CDD" id="cd00090">
    <property type="entry name" value="HTH_ARSR"/>
    <property type="match status" value="1"/>
</dbReference>
<evidence type="ECO:0000313" key="2">
    <source>
        <dbReference type="EMBL" id="GGG14391.1"/>
    </source>
</evidence>
<dbReference type="RefSeq" id="WP_120462988.1">
    <property type="nucleotide sequence ID" value="NZ_BMIW01000038.1"/>
</dbReference>
<keyword evidence="1" id="KW-0238">DNA-binding</keyword>
<dbReference type="InterPro" id="IPR036388">
    <property type="entry name" value="WH-like_DNA-bd_sf"/>
</dbReference>
<evidence type="ECO:0000313" key="3">
    <source>
        <dbReference type="Proteomes" id="UP000608420"/>
    </source>
</evidence>
<evidence type="ECO:0008006" key="4">
    <source>
        <dbReference type="Google" id="ProtNLM"/>
    </source>
</evidence>
<sequence>MKKELKTLEEIRIYSDPYRIQILSEFHNFNRPATVKEVADALHEVPAKVYYHAKKLESIGMLQLVDTRLVNGITAKYYEPYRGQVVISKSGVDDKIKQVFQSETEKLVSNIYEDSRKRFMESFGAGKQRGNLTNASVYLTEDDAEQLFAMINQFCEEHGQPSAGEKRDRYELLFTLLHNPKGK</sequence>
<gene>
    <name evidence="2" type="ORF">GCM10010913_40260</name>
</gene>
<dbReference type="EMBL" id="BMIW01000038">
    <property type="protein sequence ID" value="GGG14391.1"/>
    <property type="molecule type" value="Genomic_DNA"/>
</dbReference>
<protein>
    <recommendedName>
        <fullName evidence="4">ArsR family transcriptional regulator</fullName>
    </recommendedName>
</protein>
<dbReference type="Gene3D" id="1.10.10.10">
    <property type="entry name" value="Winged helix-like DNA-binding domain superfamily/Winged helix DNA-binding domain"/>
    <property type="match status" value="1"/>
</dbReference>
<comment type="caution">
    <text evidence="2">The sequence shown here is derived from an EMBL/GenBank/DDBJ whole genome shotgun (WGS) entry which is preliminary data.</text>
</comment>
<dbReference type="InterPro" id="IPR036390">
    <property type="entry name" value="WH_DNA-bd_sf"/>
</dbReference>
<dbReference type="Proteomes" id="UP000608420">
    <property type="component" value="Unassembled WGS sequence"/>
</dbReference>